<accession>A0A839H8X2</accession>
<feature type="transmembrane region" description="Helical" evidence="1">
    <location>
        <begin position="12"/>
        <end position="31"/>
    </location>
</feature>
<sequence length="339" mass="38299">MTIIKPFKYLKIISLTIFIKLLTIQSAFASMGSTGGGSHHHTSTGGGTGRSYSGSSSNGANSIIIFIFLVGVIIYLYSFVKRLIISIHETSDTRKVAGLAKWMLMPNMTISRFKNSLEEHQINLAYAHQLDDELVQNLIDTYAKAQFTYGQSIRRCFTGNHDYLNILKQQLGYTFLKTMQVEIKNKAAEGIIDDVMVNRGKMLAAKQVSANVIIAKVQAFGLDNEVNVLSQFNSSFKRQQWTDYVVFGREAENGEWKIYNIVYGAHFHLNGKDYNKQASLDKAKITEQHLEVSPELVKQAKAYKRRITWQKRCLILIPLTLIILALLYWITAPAAVILY</sequence>
<keyword evidence="1" id="KW-0472">Membrane</keyword>
<keyword evidence="1" id="KW-1133">Transmembrane helix</keyword>
<gene>
    <name evidence="2" type="ORF">H5S41_04890</name>
</gene>
<reference evidence="2 3" key="1">
    <citation type="submission" date="2020-07" db="EMBL/GenBank/DDBJ databases">
        <title>Description of Limosilactobacillus balticus sp. nov., Limosilactobacillus agrestis sp. nov., Limosilactobacillus albertensis sp. nov., Limosilactobacillus rudii sp. nov., Limosilactobacillus fastidiosus sp. nov., five novel Limosilactobacillus species isolated from the vertebrate gastrointestinal tract, and proposal of 6 subspecies of Limosilactobacillus reuteri adapted to the gastrointestinal tract of specific vertebrate hosts.</title>
        <authorList>
            <person name="Li F."/>
            <person name="Cheng C."/>
            <person name="Zheng J."/>
            <person name="Quevedo R.M."/>
            <person name="Li J."/>
            <person name="Roos S."/>
            <person name="Gaenzle M.G."/>
            <person name="Walter J."/>
        </authorList>
    </citation>
    <scope>NUCLEOTIDE SEQUENCE [LARGE SCALE GENOMIC DNA]</scope>
    <source>
        <strain evidence="2 3">Lr3000</strain>
    </source>
</reference>
<dbReference type="EMBL" id="JACIVD010000061">
    <property type="protein sequence ID" value="MBB1123298.1"/>
    <property type="molecule type" value="Genomic_DNA"/>
</dbReference>
<keyword evidence="1" id="KW-0812">Transmembrane</keyword>
<proteinExistence type="predicted"/>
<evidence type="ECO:0000313" key="3">
    <source>
        <dbReference type="Proteomes" id="UP000547628"/>
    </source>
</evidence>
<name>A0A839H8X2_9LACO</name>
<evidence type="ECO:0000313" key="2">
    <source>
        <dbReference type="EMBL" id="MBB1123298.1"/>
    </source>
</evidence>
<organism evidence="2 3">
    <name type="scientific">Limosilactobacillus albertensis</name>
    <dbReference type="NCBI Taxonomy" id="2759752"/>
    <lineage>
        <taxon>Bacteria</taxon>
        <taxon>Bacillati</taxon>
        <taxon>Bacillota</taxon>
        <taxon>Bacilli</taxon>
        <taxon>Lactobacillales</taxon>
        <taxon>Lactobacillaceae</taxon>
        <taxon>Limosilactobacillus</taxon>
    </lineage>
</organism>
<feature type="transmembrane region" description="Helical" evidence="1">
    <location>
        <begin position="313"/>
        <end position="338"/>
    </location>
</feature>
<protein>
    <submittedName>
        <fullName evidence="2">Uncharacterized protein</fullName>
    </submittedName>
</protein>
<evidence type="ECO:0000256" key="1">
    <source>
        <dbReference type="SAM" id="Phobius"/>
    </source>
</evidence>
<dbReference type="Proteomes" id="UP000547628">
    <property type="component" value="Unassembled WGS sequence"/>
</dbReference>
<dbReference type="AlphaFoldDB" id="A0A839H8X2"/>
<feature type="transmembrane region" description="Helical" evidence="1">
    <location>
        <begin position="60"/>
        <end position="80"/>
    </location>
</feature>
<comment type="caution">
    <text evidence="2">The sequence shown here is derived from an EMBL/GenBank/DDBJ whole genome shotgun (WGS) entry which is preliminary data.</text>
</comment>